<dbReference type="PANTHER" id="PTHR12655">
    <property type="entry name" value="ACYL-COA THIOESTERASE"/>
    <property type="match status" value="1"/>
</dbReference>
<evidence type="ECO:0000313" key="7">
    <source>
        <dbReference type="Proteomes" id="UP000326924"/>
    </source>
</evidence>
<dbReference type="OrthoDB" id="331699at2759"/>
<proteinExistence type="inferred from homology"/>
<evidence type="ECO:0000256" key="3">
    <source>
        <dbReference type="ARBA" id="ARBA00022801"/>
    </source>
</evidence>
<evidence type="ECO:0000259" key="5">
    <source>
        <dbReference type="PROSITE" id="PS51770"/>
    </source>
</evidence>
<accession>A0A5J5F1U3</accession>
<dbReference type="CDD" id="cd03442">
    <property type="entry name" value="BFIT_BACH"/>
    <property type="match status" value="2"/>
</dbReference>
<name>A0A5J5F1U3_9PEZI</name>
<keyword evidence="7" id="KW-1185">Reference proteome</keyword>
<dbReference type="GO" id="GO:0005739">
    <property type="term" value="C:mitochondrion"/>
    <property type="evidence" value="ECO:0007669"/>
    <property type="project" value="TreeGrafter"/>
</dbReference>
<dbReference type="Proteomes" id="UP000326924">
    <property type="component" value="Unassembled WGS sequence"/>
</dbReference>
<keyword evidence="3" id="KW-0378">Hydrolase</keyword>
<comment type="caution">
    <text evidence="6">The sequence shown here is derived from an EMBL/GenBank/DDBJ whole genome shotgun (WGS) entry which is preliminary data.</text>
</comment>
<dbReference type="GO" id="GO:0006637">
    <property type="term" value="P:acyl-CoA metabolic process"/>
    <property type="evidence" value="ECO:0007669"/>
    <property type="project" value="TreeGrafter"/>
</dbReference>
<dbReference type="AlphaFoldDB" id="A0A5J5F1U3"/>
<dbReference type="FunFam" id="3.10.129.10:FF:000038">
    <property type="entry name" value="Acyl-CoA thioester hydrolase"/>
    <property type="match status" value="1"/>
</dbReference>
<keyword evidence="4" id="KW-0809">Transit peptide</keyword>
<dbReference type="FunFam" id="3.10.129.10:FF:000032">
    <property type="entry name" value="Acyl-CoA thioester hydrolase"/>
    <property type="match status" value="1"/>
</dbReference>
<evidence type="ECO:0000256" key="4">
    <source>
        <dbReference type="ARBA" id="ARBA00022946"/>
    </source>
</evidence>
<feature type="domain" description="HotDog ACOT-type" evidence="5">
    <location>
        <begin position="291"/>
        <end position="409"/>
    </location>
</feature>
<dbReference type="Gene3D" id="3.10.129.10">
    <property type="entry name" value="Hotdog Thioesterase"/>
    <property type="match status" value="2"/>
</dbReference>
<dbReference type="PROSITE" id="PS51770">
    <property type="entry name" value="HOTDOG_ACOT"/>
    <property type="match status" value="2"/>
</dbReference>
<evidence type="ECO:0000256" key="1">
    <source>
        <dbReference type="ARBA" id="ARBA00010458"/>
    </source>
</evidence>
<dbReference type="InterPro" id="IPR029069">
    <property type="entry name" value="HotDog_dom_sf"/>
</dbReference>
<evidence type="ECO:0000313" key="6">
    <source>
        <dbReference type="EMBL" id="KAA8910101.1"/>
    </source>
</evidence>
<dbReference type="InterPro" id="IPR033120">
    <property type="entry name" value="HOTDOG_ACOT"/>
</dbReference>
<dbReference type="InParanoid" id="A0A5J5F1U3"/>
<reference evidence="6 7" key="1">
    <citation type="submission" date="2019-09" db="EMBL/GenBank/DDBJ databases">
        <title>Draft genome of the ectomycorrhizal ascomycete Sphaerosporella brunnea.</title>
        <authorList>
            <consortium name="DOE Joint Genome Institute"/>
            <person name="Benucci G.M."/>
            <person name="Marozzi G."/>
            <person name="Antonielli L."/>
            <person name="Sanchez S."/>
            <person name="Marco P."/>
            <person name="Wang X."/>
            <person name="Falini L.B."/>
            <person name="Barry K."/>
            <person name="Haridas S."/>
            <person name="Lipzen A."/>
            <person name="Labutti K."/>
            <person name="Grigoriev I.V."/>
            <person name="Murat C."/>
            <person name="Martin F."/>
            <person name="Albertini E."/>
            <person name="Donnini D."/>
            <person name="Bonito G."/>
        </authorList>
    </citation>
    <scope>NUCLEOTIDE SEQUENCE [LARGE SCALE GENOMIC DNA]</scope>
    <source>
        <strain evidence="6 7">Sb_GMNB300</strain>
    </source>
</reference>
<comment type="similarity">
    <text evidence="1">Belongs to the acyl coenzyme A hydrolase family.</text>
</comment>
<protein>
    <submittedName>
        <fullName evidence="6">HotDog domain-containing protein</fullName>
    </submittedName>
</protein>
<dbReference type="PANTHER" id="PTHR12655:SF0">
    <property type="entry name" value="ACYL-COENZYME A THIOESTERASE 9, MITOCHONDRIAL"/>
    <property type="match status" value="1"/>
</dbReference>
<evidence type="ECO:0000256" key="2">
    <source>
        <dbReference type="ARBA" id="ARBA00022737"/>
    </source>
</evidence>
<feature type="domain" description="HotDog ACOT-type" evidence="5">
    <location>
        <begin position="93"/>
        <end position="212"/>
    </location>
</feature>
<dbReference type="GO" id="GO:0047617">
    <property type="term" value="F:fatty acyl-CoA hydrolase activity"/>
    <property type="evidence" value="ECO:0007669"/>
    <property type="project" value="TreeGrafter"/>
</dbReference>
<gene>
    <name evidence="6" type="ORF">FN846DRAFT_1007113</name>
</gene>
<keyword evidence="2" id="KW-0677">Repeat</keyword>
<dbReference type="SUPFAM" id="SSF54637">
    <property type="entry name" value="Thioesterase/thiol ester dehydrase-isomerase"/>
    <property type="match status" value="2"/>
</dbReference>
<sequence length="448" mass="49898">MTSRARPLLRLARSTISHTPKRHFALTKPSRYDGVYEELRSMKLQKPWLQALKERETGLPAPSAPPQTELVPKRMRDSYHELVSAGNVNTGAQVLPLASDEWLVDIYVNSSGQLRLGALFQDLDALAGVIAYKHTGPAPTIVTAAVDRITIKHPLDEWCDLHLSGYVSYVGSSSMEISLEARRVDKGTNQPVQGPDGLLLTCAFTMVARNPATKKAMAINPLVVETAEEKEIFRRGAEYKASKKALANSALAKQTPNDEESDLIHRLWMEQAKYADPHNAATKPENMIYMDTTVIQSTMIMQPQYRNRHSFMIFGGYLMRQTMELAFCCCSAFAHTRPTFLSLDPSTFEAPVPVGSILYLTATVAYTEPGSKGGSKVQVRVESKVKDVEHGKVTETGVFNYTFYVAKKIQVMPKTYSEFINYIDARRRAKQVAMIADADDGTKVRVTE</sequence>
<dbReference type="EMBL" id="VXIS01000050">
    <property type="protein sequence ID" value="KAA8910101.1"/>
    <property type="molecule type" value="Genomic_DNA"/>
</dbReference>
<organism evidence="6 7">
    <name type="scientific">Sphaerosporella brunnea</name>
    <dbReference type="NCBI Taxonomy" id="1250544"/>
    <lineage>
        <taxon>Eukaryota</taxon>
        <taxon>Fungi</taxon>
        <taxon>Dikarya</taxon>
        <taxon>Ascomycota</taxon>
        <taxon>Pezizomycotina</taxon>
        <taxon>Pezizomycetes</taxon>
        <taxon>Pezizales</taxon>
        <taxon>Pyronemataceae</taxon>
        <taxon>Sphaerosporella</taxon>
    </lineage>
</organism>